<evidence type="ECO:0000256" key="7">
    <source>
        <dbReference type="SAM" id="SignalP"/>
    </source>
</evidence>
<dbReference type="InterPro" id="IPR020837">
    <property type="entry name" value="Fibrinogen_CS"/>
</dbReference>
<evidence type="ECO:0000259" key="8">
    <source>
        <dbReference type="PROSITE" id="PS51406"/>
    </source>
</evidence>
<dbReference type="PROSITE" id="PS00514">
    <property type="entry name" value="FIBRINOGEN_C_1"/>
    <property type="match status" value="1"/>
</dbReference>
<dbReference type="Gene3D" id="3.90.215.10">
    <property type="entry name" value="Gamma Fibrinogen, chain A, domain 1"/>
    <property type="match status" value="1"/>
</dbReference>
<name>A0A4Y5UGJ6_CUPSA</name>
<dbReference type="InterPro" id="IPR037579">
    <property type="entry name" value="FIB_ANG-like"/>
</dbReference>
<dbReference type="GO" id="GO:0005201">
    <property type="term" value="F:extracellular matrix structural constituent"/>
    <property type="evidence" value="ECO:0007669"/>
    <property type="project" value="TreeGrafter"/>
</dbReference>
<comment type="function">
    <text evidence="6">Lectin involved in innate immunity. Agglutinates all types of human erythrocytes, Gram-positive and Gram-negative bacteria. Has a stronger agglutinating activity towards Gram-negative bacteria than towards Gram-positive bacteria. Specifically recognizes acetyl group-containing substances on agglutinated cells. The hemagglutinating activity was inhibited by EDTA, acetyl group-containing mono- and disaccharides, N-acetyl derivatives of amino acids, other acetyl group-containing substances, propionamide and benzamide. Enhances the antimicrobial activity of big defensin against Gram-positive bacteria but not against Gram-negative bacteria.</text>
</comment>
<evidence type="ECO:0000256" key="3">
    <source>
        <dbReference type="ARBA" id="ARBA00022837"/>
    </source>
</evidence>
<keyword evidence="4" id="KW-1015">Disulfide bond</keyword>
<accession>A0A4Y5UGJ6</accession>
<dbReference type="GO" id="GO:0034116">
    <property type="term" value="P:positive regulation of heterotypic cell-cell adhesion"/>
    <property type="evidence" value="ECO:0007669"/>
    <property type="project" value="TreeGrafter"/>
</dbReference>
<feature type="domain" description="Fibrinogen C-terminal" evidence="8">
    <location>
        <begin position="69"/>
        <end position="293"/>
    </location>
</feature>
<dbReference type="EMBL" id="MH766646">
    <property type="protein sequence ID" value="QDC23078.1"/>
    <property type="molecule type" value="mRNA"/>
</dbReference>
<dbReference type="GO" id="GO:0005577">
    <property type="term" value="C:fibrinogen complex"/>
    <property type="evidence" value="ECO:0007669"/>
    <property type="project" value="TreeGrafter"/>
</dbReference>
<keyword evidence="7" id="KW-0732">Signal</keyword>
<feature type="chain" id="PRO_5021364254" evidence="7">
    <location>
        <begin position="19"/>
        <end position="304"/>
    </location>
</feature>
<keyword evidence="5" id="KW-0325">Glycoprotein</keyword>
<dbReference type="PANTHER" id="PTHR47221">
    <property type="entry name" value="FIBRINOGEN ALPHA CHAIN"/>
    <property type="match status" value="1"/>
</dbReference>
<evidence type="ECO:0000256" key="1">
    <source>
        <dbReference type="ARBA" id="ARBA00004613"/>
    </source>
</evidence>
<dbReference type="AlphaFoldDB" id="A0A4Y5UGJ6"/>
<dbReference type="GO" id="GO:0098609">
    <property type="term" value="P:cell-cell adhesion"/>
    <property type="evidence" value="ECO:0007669"/>
    <property type="project" value="UniProtKB-ARBA"/>
</dbReference>
<dbReference type="InterPro" id="IPR002181">
    <property type="entry name" value="Fibrinogen_a/b/g_C_dom"/>
</dbReference>
<sequence length="304" mass="34318">MHLLLVLFIVSSAISSEAGESGKCDSEWSQNVTEYSRDSFIVSLLNDAERLLAKAKRHASAGIGRAVATPSCEKPMDCFEIHEKDQGAKSGEYKIWPRSRISNAGIVVYCDMDDDGGSWTVIQRRGDFNSGPDYFYRDWAAYKAGFGDPMKDFWLGNDNIFALTNQRANSVKFILSDWEANTTYAVYDEFWIDDEINKYTLHVKGYRGTAGDSFVGHNGAPFSTKDKDNDRYDKNCAELFKGGWWYTACHASNLNGLYLKGPHKSHADGVEWQLFRGHYYSLKDTVIKIRPRDFKGATQDATPQ</sequence>
<organism evidence="9">
    <name type="scientific">Cupiennius salei</name>
    <name type="common">American wandering spider</name>
    <dbReference type="NCBI Taxonomy" id="6928"/>
    <lineage>
        <taxon>Eukaryota</taxon>
        <taxon>Metazoa</taxon>
        <taxon>Ecdysozoa</taxon>
        <taxon>Arthropoda</taxon>
        <taxon>Chelicerata</taxon>
        <taxon>Arachnida</taxon>
        <taxon>Araneae</taxon>
        <taxon>Araneomorphae</taxon>
        <taxon>Entelegynae</taxon>
        <taxon>Lycosoidea</taxon>
        <taxon>Ctenidae</taxon>
        <taxon>Cupiennius</taxon>
    </lineage>
</organism>
<evidence type="ECO:0000313" key="9">
    <source>
        <dbReference type="EMBL" id="QDC23078.1"/>
    </source>
</evidence>
<comment type="subcellular location">
    <subcellularLocation>
        <location evidence="1">Secreted</location>
    </subcellularLocation>
</comment>
<dbReference type="SMART" id="SM00186">
    <property type="entry name" value="FBG"/>
    <property type="match status" value="1"/>
</dbReference>
<dbReference type="GO" id="GO:0030674">
    <property type="term" value="F:protein-macromolecule adaptor activity"/>
    <property type="evidence" value="ECO:0007669"/>
    <property type="project" value="TreeGrafter"/>
</dbReference>
<reference evidence="9" key="1">
    <citation type="journal article" date="2019" name="Toxins">
        <title>The dual prey-inactivation strategy of spiders-in-depth venomic analysis of Cupiennius salei.</title>
        <authorList>
            <person name="Kuhn-Nentwig L."/>
            <person name="Langenegger N."/>
            <person name="Heller M."/>
            <person name="Koua D."/>
            <person name="Nentwig W."/>
        </authorList>
    </citation>
    <scope>NUCLEOTIDE SEQUENCE</scope>
    <source>
        <tissue evidence="9">Venom gland</tissue>
    </source>
</reference>
<keyword evidence="2" id="KW-0964">Secreted</keyword>
<proteinExistence type="evidence at transcript level"/>
<dbReference type="PANTHER" id="PTHR47221:SF5">
    <property type="entry name" value="FIBRINOGEN C-TERMINAL DOMAIN-CONTAINING PROTEIN"/>
    <property type="match status" value="1"/>
</dbReference>
<evidence type="ECO:0000256" key="5">
    <source>
        <dbReference type="ARBA" id="ARBA00023180"/>
    </source>
</evidence>
<dbReference type="PROSITE" id="PS51406">
    <property type="entry name" value="FIBRINOGEN_C_2"/>
    <property type="match status" value="1"/>
</dbReference>
<dbReference type="Pfam" id="PF00147">
    <property type="entry name" value="Fibrinogen_C"/>
    <property type="match status" value="1"/>
</dbReference>
<dbReference type="CDD" id="cd00087">
    <property type="entry name" value="FReD"/>
    <property type="match status" value="1"/>
</dbReference>
<protein>
    <submittedName>
        <fullName evidence="9">Tachylectin 5A-like isoform 1</fullName>
    </submittedName>
</protein>
<dbReference type="SUPFAM" id="SSF56496">
    <property type="entry name" value="Fibrinogen C-terminal domain-like"/>
    <property type="match status" value="1"/>
</dbReference>
<dbReference type="InterPro" id="IPR014716">
    <property type="entry name" value="Fibrinogen_a/b/g_C_1"/>
</dbReference>
<evidence type="ECO:0000256" key="4">
    <source>
        <dbReference type="ARBA" id="ARBA00023157"/>
    </source>
</evidence>
<dbReference type="InterPro" id="IPR036056">
    <property type="entry name" value="Fibrinogen-like_C"/>
</dbReference>
<feature type="signal peptide" evidence="7">
    <location>
        <begin position="1"/>
        <end position="18"/>
    </location>
</feature>
<evidence type="ECO:0000256" key="6">
    <source>
        <dbReference type="ARBA" id="ARBA00053344"/>
    </source>
</evidence>
<keyword evidence="3" id="KW-0106">Calcium</keyword>
<dbReference type="FunFam" id="3.90.215.10:FF:000001">
    <property type="entry name" value="Tenascin isoform 1"/>
    <property type="match status" value="1"/>
</dbReference>
<dbReference type="GO" id="GO:0030246">
    <property type="term" value="F:carbohydrate binding"/>
    <property type="evidence" value="ECO:0007669"/>
    <property type="project" value="UniProtKB-ARBA"/>
</dbReference>
<evidence type="ECO:0000256" key="2">
    <source>
        <dbReference type="ARBA" id="ARBA00022525"/>
    </source>
</evidence>
<dbReference type="NCBIfam" id="NF040941">
    <property type="entry name" value="GGGWT_bact"/>
    <property type="match status" value="1"/>
</dbReference>